<dbReference type="AlphaFoldDB" id="A0A0F9H487"/>
<name>A0A0F9H487_9ZZZZ</name>
<evidence type="ECO:0000313" key="2">
    <source>
        <dbReference type="EMBL" id="KKL76460.1"/>
    </source>
</evidence>
<feature type="transmembrane region" description="Helical" evidence="1">
    <location>
        <begin position="12"/>
        <end position="30"/>
    </location>
</feature>
<proteinExistence type="predicted"/>
<evidence type="ECO:0000256" key="1">
    <source>
        <dbReference type="SAM" id="Phobius"/>
    </source>
</evidence>
<accession>A0A0F9H487</accession>
<reference evidence="2" key="1">
    <citation type="journal article" date="2015" name="Nature">
        <title>Complex archaea that bridge the gap between prokaryotes and eukaryotes.</title>
        <authorList>
            <person name="Spang A."/>
            <person name="Saw J.H."/>
            <person name="Jorgensen S.L."/>
            <person name="Zaremba-Niedzwiedzka K."/>
            <person name="Martijn J."/>
            <person name="Lind A.E."/>
            <person name="van Eijk R."/>
            <person name="Schleper C."/>
            <person name="Guy L."/>
            <person name="Ettema T.J."/>
        </authorList>
    </citation>
    <scope>NUCLEOTIDE SEQUENCE</scope>
</reference>
<keyword evidence="1" id="KW-0472">Membrane</keyword>
<organism evidence="2">
    <name type="scientific">marine sediment metagenome</name>
    <dbReference type="NCBI Taxonomy" id="412755"/>
    <lineage>
        <taxon>unclassified sequences</taxon>
        <taxon>metagenomes</taxon>
        <taxon>ecological metagenomes</taxon>
    </lineage>
</organism>
<gene>
    <name evidence="2" type="ORF">LCGC14_2044680</name>
</gene>
<keyword evidence="1" id="KW-1133">Transmembrane helix</keyword>
<protein>
    <submittedName>
        <fullName evidence="2">Uncharacterized protein</fullName>
    </submittedName>
</protein>
<feature type="transmembrane region" description="Helical" evidence="1">
    <location>
        <begin position="102"/>
        <end position="123"/>
    </location>
</feature>
<dbReference type="EMBL" id="LAZR01024038">
    <property type="protein sequence ID" value="KKL76460.1"/>
    <property type="molecule type" value="Genomic_DNA"/>
</dbReference>
<comment type="caution">
    <text evidence="2">The sequence shown here is derived from an EMBL/GenBank/DDBJ whole genome shotgun (WGS) entry which is preliminary data.</text>
</comment>
<keyword evidence="1" id="KW-0812">Transmembrane</keyword>
<feature type="transmembrane region" description="Helical" evidence="1">
    <location>
        <begin position="42"/>
        <end position="61"/>
    </location>
</feature>
<sequence>MISLSCPTRTMLTSAMIGVPIAVVSSIGQMAAISNGFNPQEVIAKTAIVTSTVSLIAGFVFSSIIHAKAKECVDLEQDFKKDTKESNYSLINRATMCVGKSIATGAITAFFSTTISVLIGYGYL</sequence>